<reference evidence="12 13" key="1">
    <citation type="journal article" date="2014" name="BMC Genomics">
        <title>Comparison of environmental and isolate Sulfobacillus genomes reveals diverse carbon, sulfur, nitrogen, and hydrogen metabolisms.</title>
        <authorList>
            <person name="Justice N.B."/>
            <person name="Norman A."/>
            <person name="Brown C.T."/>
            <person name="Singh A."/>
            <person name="Thomas B.C."/>
            <person name="Banfield J.F."/>
        </authorList>
    </citation>
    <scope>NUCLEOTIDE SEQUENCE [LARGE SCALE GENOMIC DNA]</scope>
    <source>
        <strain evidence="12">AMDSBA1</strain>
    </source>
</reference>
<evidence type="ECO:0000259" key="11">
    <source>
        <dbReference type="Pfam" id="PF02782"/>
    </source>
</evidence>
<keyword evidence="3 8" id="KW-0808">Transferase</keyword>
<dbReference type="PROSITE" id="PS00445">
    <property type="entry name" value="FGGY_KINASES_2"/>
    <property type="match status" value="1"/>
</dbReference>
<evidence type="ECO:0000256" key="6">
    <source>
        <dbReference type="ARBA" id="ARBA00022840"/>
    </source>
</evidence>
<dbReference type="SUPFAM" id="SSF53067">
    <property type="entry name" value="Actin-like ATPase domain"/>
    <property type="match status" value="2"/>
</dbReference>
<dbReference type="InterPro" id="IPR043129">
    <property type="entry name" value="ATPase_NBD"/>
</dbReference>
<dbReference type="PANTHER" id="PTHR43095">
    <property type="entry name" value="SUGAR KINASE"/>
    <property type="match status" value="1"/>
</dbReference>
<keyword evidence="5 8" id="KW-0418">Kinase</keyword>
<dbReference type="EMBL" id="PXYT01000046">
    <property type="protein sequence ID" value="PSR25958.1"/>
    <property type="molecule type" value="Genomic_DNA"/>
</dbReference>
<dbReference type="Pfam" id="PF00370">
    <property type="entry name" value="FGGY_N"/>
    <property type="match status" value="1"/>
</dbReference>
<dbReference type="InterPro" id="IPR006000">
    <property type="entry name" value="Xylulokinase"/>
</dbReference>
<keyword evidence="6 9" id="KW-0067">ATP-binding</keyword>
<sequence>MNRHALGIDVGTQGLKGVVIDDRGFVLWSHTSEYETIRPHSGWSEQEPMAWLKAFHDVLDHLSSTSFIKSLKAVGLTGQMHSLVISNDKGEVLRPAILWSDNRSSDYAQVLTERFGIHNLLQYTGNYPLANFSLLRLMWIRDHEPDLFQQIRHASVAKDWLRFMMTGQWGADVSDASGTYLFDVEKRTWATDLMTQLDIPLAWWGKSYESPIVIGELQMGPSEIRGLPVIAGCGDQSASAIGSRLEPGRDVGISIGTSGVIFWPLTSWLPPSHPSIHAFCHAFPNSWHWMGVTQSAAASLRWFRDILGGTLSFSALDTMAAAVKPGSEGISFLPFLQGERSPLMKAESAGQFSGLSSVHETGHLARAIMEGVAFSIRHVWDTINPNNELDPENVIVTGGGAQSSLWLQILADVLGRPIVGMKDPGAAVGAGLLALGTISLPKLGPRTGVNIEPSSNCDCYQNLYASYLNRVKQLTQAGWK</sequence>
<comment type="caution">
    <text evidence="12">The sequence shown here is derived from an EMBL/GenBank/DDBJ whole genome shotgun (WGS) entry which is preliminary data.</text>
</comment>
<comment type="similarity">
    <text evidence="1 8">Belongs to the FGGY kinase family.</text>
</comment>
<dbReference type="PANTHER" id="PTHR43095:SF5">
    <property type="entry name" value="XYLULOSE KINASE"/>
    <property type="match status" value="1"/>
</dbReference>
<evidence type="ECO:0000313" key="13">
    <source>
        <dbReference type="Proteomes" id="UP000242699"/>
    </source>
</evidence>
<dbReference type="GO" id="GO:0005997">
    <property type="term" value="P:xylulose metabolic process"/>
    <property type="evidence" value="ECO:0007669"/>
    <property type="project" value="InterPro"/>
</dbReference>
<keyword evidence="4 9" id="KW-0547">Nucleotide-binding</keyword>
<dbReference type="EC" id="2.7.1.17" evidence="9"/>
<dbReference type="InterPro" id="IPR000577">
    <property type="entry name" value="Carb_kinase_FGGY"/>
</dbReference>
<feature type="domain" description="Carbohydrate kinase FGGY N-terminal" evidence="10">
    <location>
        <begin position="5"/>
        <end position="242"/>
    </location>
</feature>
<feature type="domain" description="Carbohydrate kinase FGGY C-terminal" evidence="11">
    <location>
        <begin position="253"/>
        <end position="435"/>
    </location>
</feature>
<keyword evidence="7 9" id="KW-0119">Carbohydrate metabolism</keyword>
<evidence type="ECO:0000256" key="2">
    <source>
        <dbReference type="ARBA" id="ARBA00022629"/>
    </source>
</evidence>
<evidence type="ECO:0000256" key="7">
    <source>
        <dbReference type="ARBA" id="ARBA00023277"/>
    </source>
</evidence>
<dbReference type="InterPro" id="IPR018483">
    <property type="entry name" value="Carb_kinase_FGGY_CS"/>
</dbReference>
<dbReference type="Gene3D" id="3.30.420.40">
    <property type="match status" value="2"/>
</dbReference>
<evidence type="ECO:0000256" key="9">
    <source>
        <dbReference type="RuleBase" id="RU364073"/>
    </source>
</evidence>
<organism evidence="12 13">
    <name type="scientific">Sulfobacillus benefaciens</name>
    <dbReference type="NCBI Taxonomy" id="453960"/>
    <lineage>
        <taxon>Bacteria</taxon>
        <taxon>Bacillati</taxon>
        <taxon>Bacillota</taxon>
        <taxon>Clostridia</taxon>
        <taxon>Eubacteriales</taxon>
        <taxon>Clostridiales Family XVII. Incertae Sedis</taxon>
        <taxon>Sulfobacillus</taxon>
    </lineage>
</organism>
<dbReference type="Pfam" id="PF02782">
    <property type="entry name" value="FGGY_C"/>
    <property type="match status" value="1"/>
</dbReference>
<evidence type="ECO:0000256" key="1">
    <source>
        <dbReference type="ARBA" id="ARBA00009156"/>
    </source>
</evidence>
<evidence type="ECO:0000313" key="12">
    <source>
        <dbReference type="EMBL" id="PSR25958.1"/>
    </source>
</evidence>
<dbReference type="AlphaFoldDB" id="A0A2T2WUP0"/>
<protein>
    <recommendedName>
        <fullName evidence="9">Xylulose kinase</fullName>
        <shortName evidence="9">Xylulokinase</shortName>
        <ecNumber evidence="9">2.7.1.17</ecNumber>
    </recommendedName>
</protein>
<dbReference type="GO" id="GO:0042732">
    <property type="term" value="P:D-xylose metabolic process"/>
    <property type="evidence" value="ECO:0007669"/>
    <property type="project" value="UniProtKB-KW"/>
</dbReference>
<proteinExistence type="inferred from homology"/>
<dbReference type="Proteomes" id="UP000242699">
    <property type="component" value="Unassembled WGS sequence"/>
</dbReference>
<evidence type="ECO:0000259" key="10">
    <source>
        <dbReference type="Pfam" id="PF00370"/>
    </source>
</evidence>
<gene>
    <name evidence="9 12" type="primary">xylB</name>
    <name evidence="12" type="ORF">C7B43_15475</name>
</gene>
<evidence type="ECO:0000256" key="4">
    <source>
        <dbReference type="ARBA" id="ARBA00022741"/>
    </source>
</evidence>
<dbReference type="CDD" id="cd07808">
    <property type="entry name" value="ASKHA_NBD_FGGY_EcXK-like"/>
    <property type="match status" value="1"/>
</dbReference>
<dbReference type="InterPro" id="IPR018485">
    <property type="entry name" value="FGGY_C"/>
</dbReference>
<dbReference type="GO" id="GO:0004856">
    <property type="term" value="F:D-xylulokinase activity"/>
    <property type="evidence" value="ECO:0007669"/>
    <property type="project" value="UniProtKB-EC"/>
</dbReference>
<dbReference type="GO" id="GO:0005524">
    <property type="term" value="F:ATP binding"/>
    <property type="evidence" value="ECO:0007669"/>
    <property type="project" value="UniProtKB-KW"/>
</dbReference>
<comment type="catalytic activity">
    <reaction evidence="9">
        <text>D-xylulose + ATP = D-xylulose 5-phosphate + ADP + H(+)</text>
        <dbReference type="Rhea" id="RHEA:10964"/>
        <dbReference type="ChEBI" id="CHEBI:15378"/>
        <dbReference type="ChEBI" id="CHEBI:17140"/>
        <dbReference type="ChEBI" id="CHEBI:30616"/>
        <dbReference type="ChEBI" id="CHEBI:57737"/>
        <dbReference type="ChEBI" id="CHEBI:456216"/>
        <dbReference type="EC" id="2.7.1.17"/>
    </reaction>
</comment>
<dbReference type="InterPro" id="IPR018484">
    <property type="entry name" value="FGGY_N"/>
</dbReference>
<accession>A0A2T2WUP0</accession>
<evidence type="ECO:0000256" key="5">
    <source>
        <dbReference type="ARBA" id="ARBA00022777"/>
    </source>
</evidence>
<dbReference type="NCBIfam" id="TIGR01312">
    <property type="entry name" value="XylB"/>
    <property type="match status" value="1"/>
</dbReference>
<evidence type="ECO:0000256" key="3">
    <source>
        <dbReference type="ARBA" id="ARBA00022679"/>
    </source>
</evidence>
<dbReference type="InterPro" id="IPR050406">
    <property type="entry name" value="FGGY_Carb_Kinase"/>
</dbReference>
<dbReference type="PIRSF" id="PIRSF000538">
    <property type="entry name" value="GlpK"/>
    <property type="match status" value="1"/>
</dbReference>
<name>A0A2T2WUP0_9FIRM</name>
<keyword evidence="2 9" id="KW-0859">Xylose metabolism</keyword>
<evidence type="ECO:0000256" key="8">
    <source>
        <dbReference type="RuleBase" id="RU003733"/>
    </source>
</evidence>